<feature type="transmembrane region" description="Helical" evidence="6">
    <location>
        <begin position="33"/>
        <end position="56"/>
    </location>
</feature>
<evidence type="ECO:0000256" key="3">
    <source>
        <dbReference type="ARBA" id="ARBA00022692"/>
    </source>
</evidence>
<evidence type="ECO:0000256" key="5">
    <source>
        <dbReference type="ARBA" id="ARBA00023136"/>
    </source>
</evidence>
<dbReference type="PANTHER" id="PTHR33885">
    <property type="entry name" value="PHAGE SHOCK PROTEIN C"/>
    <property type="match status" value="1"/>
</dbReference>
<evidence type="ECO:0000256" key="1">
    <source>
        <dbReference type="ARBA" id="ARBA00004162"/>
    </source>
</evidence>
<keyword evidence="9" id="KW-1185">Reference proteome</keyword>
<comment type="subcellular location">
    <subcellularLocation>
        <location evidence="1">Cell membrane</location>
        <topology evidence="1">Single-pass membrane protein</topology>
    </subcellularLocation>
</comment>
<dbReference type="InterPro" id="IPR007168">
    <property type="entry name" value="Phageshock_PspC_N"/>
</dbReference>
<proteinExistence type="predicted"/>
<name>A0A1I0NU80_9BACT</name>
<keyword evidence="5 6" id="KW-0472">Membrane</keyword>
<gene>
    <name evidence="8" type="ORF">SAMN04487850_1346</name>
</gene>
<dbReference type="RefSeq" id="WP_091901502.1">
    <property type="nucleotide sequence ID" value="NZ_FOIQ01000003.1"/>
</dbReference>
<evidence type="ECO:0000256" key="4">
    <source>
        <dbReference type="ARBA" id="ARBA00022989"/>
    </source>
</evidence>
<feature type="domain" description="Phage shock protein PspC N-terminal" evidence="7">
    <location>
        <begin position="3"/>
        <end position="59"/>
    </location>
</feature>
<keyword evidence="4 6" id="KW-1133">Transmembrane helix</keyword>
<dbReference type="Pfam" id="PF04024">
    <property type="entry name" value="PspC"/>
    <property type="match status" value="1"/>
</dbReference>
<sequence>MNKRLMRSNDRVIAGVCGGIAEYLDFDPVMVRVAYAFLTLFTAFCGVIFYIVLWIVMPERSLVS</sequence>
<evidence type="ECO:0000259" key="7">
    <source>
        <dbReference type="Pfam" id="PF04024"/>
    </source>
</evidence>
<dbReference type="AlphaFoldDB" id="A0A1I0NU80"/>
<evidence type="ECO:0000256" key="2">
    <source>
        <dbReference type="ARBA" id="ARBA00022475"/>
    </source>
</evidence>
<organism evidence="8 9">
    <name type="scientific">Prevotella aff. ruminicola Tc2-24</name>
    <dbReference type="NCBI Taxonomy" id="81582"/>
    <lineage>
        <taxon>Bacteria</taxon>
        <taxon>Pseudomonadati</taxon>
        <taxon>Bacteroidota</taxon>
        <taxon>Bacteroidia</taxon>
        <taxon>Bacteroidales</taxon>
        <taxon>Prevotellaceae</taxon>
        <taxon>Prevotella</taxon>
    </lineage>
</organism>
<dbReference type="InterPro" id="IPR052027">
    <property type="entry name" value="PspC"/>
</dbReference>
<evidence type="ECO:0000313" key="9">
    <source>
        <dbReference type="Proteomes" id="UP000199373"/>
    </source>
</evidence>
<evidence type="ECO:0000256" key="6">
    <source>
        <dbReference type="SAM" id="Phobius"/>
    </source>
</evidence>
<keyword evidence="3 6" id="KW-0812">Transmembrane</keyword>
<dbReference type="EMBL" id="FOIQ01000003">
    <property type="protein sequence ID" value="SEW05109.1"/>
    <property type="molecule type" value="Genomic_DNA"/>
</dbReference>
<reference evidence="8 9" key="1">
    <citation type="submission" date="2016-10" db="EMBL/GenBank/DDBJ databases">
        <authorList>
            <person name="de Groot N.N."/>
        </authorList>
    </citation>
    <scope>NUCLEOTIDE SEQUENCE [LARGE SCALE GENOMIC DNA]</scope>
    <source>
        <strain evidence="8 9">TC2-24</strain>
    </source>
</reference>
<dbReference type="PANTHER" id="PTHR33885:SF3">
    <property type="entry name" value="PHAGE SHOCK PROTEIN C"/>
    <property type="match status" value="1"/>
</dbReference>
<protein>
    <submittedName>
        <fullName evidence="8">Phage shock protein C (PspC) family protein</fullName>
    </submittedName>
</protein>
<dbReference type="GO" id="GO:0005886">
    <property type="term" value="C:plasma membrane"/>
    <property type="evidence" value="ECO:0007669"/>
    <property type="project" value="UniProtKB-SubCell"/>
</dbReference>
<keyword evidence="2" id="KW-1003">Cell membrane</keyword>
<accession>A0A1I0NU80</accession>
<dbReference type="Proteomes" id="UP000199373">
    <property type="component" value="Unassembled WGS sequence"/>
</dbReference>
<evidence type="ECO:0000313" key="8">
    <source>
        <dbReference type="EMBL" id="SEW05109.1"/>
    </source>
</evidence>